<dbReference type="Pfam" id="PF13472">
    <property type="entry name" value="Lipase_GDSL_2"/>
    <property type="match status" value="1"/>
</dbReference>
<dbReference type="InterPro" id="IPR053140">
    <property type="entry name" value="GDSL_Rv0518-like"/>
</dbReference>
<dbReference type="PANTHER" id="PTHR43784:SF2">
    <property type="entry name" value="GDSL-LIKE LIPASE_ACYLHYDROLASE, PUTATIVE (AFU_ORTHOLOGUE AFUA_2G00820)-RELATED"/>
    <property type="match status" value="1"/>
</dbReference>
<dbReference type="OrthoDB" id="1828825at2"/>
<evidence type="ECO:0000259" key="2">
    <source>
        <dbReference type="Pfam" id="PF13472"/>
    </source>
</evidence>
<evidence type="ECO:0000313" key="3">
    <source>
        <dbReference type="EMBL" id="SBV25133.1"/>
    </source>
</evidence>
<dbReference type="SUPFAM" id="SSF52266">
    <property type="entry name" value="SGNH hydrolase"/>
    <property type="match status" value="1"/>
</dbReference>
<sequence length="410" mass="43061">MIWTAGFRSAVISPHERLQLSRPRGFADQTVRQVLHLAGGGEALRVRLTNRYGRAPLTVAAATVAVGRRLVPLTVDGAERFVVAAGEEAVSDPVEAPVAAGEDVVVSLYLPERTGLATYSHRPADVARIVDGNHVTSPALTGVEQVEGRYYLSGVDVLAPPSTAIAVAFGDSWFEGVGTTVGANHRSVDFLNRRLDHGWVVNQGIAGNRLLRDEIGEHALARFDRDVLSIPAVTHVLVHLGINDLALPGLLGEPPATAGALVEGFTTLADRAHRAGLKILVATIGPFAGAGPGVSTPAGLAIRRVVNDWIRTTDAFDAVFDVAAAVADPDAPDHIHPALDSGDGMHLNDRGAEAMAGAVHLDDLVLRSQGRSQRVPVTSTSITNPGPPSPPALDRSAAGVPRRPAARVRR</sequence>
<dbReference type="EMBL" id="LT598496">
    <property type="protein sequence ID" value="SBV25133.1"/>
    <property type="molecule type" value="Genomic_DNA"/>
</dbReference>
<dbReference type="PANTHER" id="PTHR43784">
    <property type="entry name" value="GDSL-LIKE LIPASE/ACYLHYDROLASE, PUTATIVE (AFU_ORTHOLOGUE AFUA_2G00820)-RELATED"/>
    <property type="match status" value="1"/>
</dbReference>
<feature type="region of interest" description="Disordered" evidence="1">
    <location>
        <begin position="370"/>
        <end position="410"/>
    </location>
</feature>
<feature type="compositionally biased region" description="Polar residues" evidence="1">
    <location>
        <begin position="370"/>
        <end position="384"/>
    </location>
</feature>
<dbReference type="STRING" id="307121.GA0070620_0603"/>
<proteinExistence type="predicted"/>
<evidence type="ECO:0000256" key="1">
    <source>
        <dbReference type="SAM" id="MobiDB-lite"/>
    </source>
</evidence>
<gene>
    <name evidence="3" type="ORF">GA0070620_0603</name>
</gene>
<organism evidence="3 4">
    <name type="scientific">Micromonospora krabiensis</name>
    <dbReference type="NCBI Taxonomy" id="307121"/>
    <lineage>
        <taxon>Bacteria</taxon>
        <taxon>Bacillati</taxon>
        <taxon>Actinomycetota</taxon>
        <taxon>Actinomycetes</taxon>
        <taxon>Micromonosporales</taxon>
        <taxon>Micromonosporaceae</taxon>
        <taxon>Micromonospora</taxon>
    </lineage>
</organism>
<dbReference type="InterPro" id="IPR013830">
    <property type="entry name" value="SGNH_hydro"/>
</dbReference>
<evidence type="ECO:0000313" key="4">
    <source>
        <dbReference type="Proteomes" id="UP000199393"/>
    </source>
</evidence>
<accession>A0A1C3MXS9</accession>
<protein>
    <submittedName>
        <fullName evidence="3">Lysophospholipase L1</fullName>
    </submittedName>
</protein>
<keyword evidence="4" id="KW-1185">Reference proteome</keyword>
<dbReference type="Gene3D" id="3.40.50.1110">
    <property type="entry name" value="SGNH hydrolase"/>
    <property type="match status" value="1"/>
</dbReference>
<reference evidence="4" key="1">
    <citation type="submission" date="2016-06" db="EMBL/GenBank/DDBJ databases">
        <authorList>
            <person name="Varghese N."/>
        </authorList>
    </citation>
    <scope>NUCLEOTIDE SEQUENCE [LARGE SCALE GENOMIC DNA]</scope>
    <source>
        <strain evidence="4">DSM 45344</strain>
    </source>
</reference>
<dbReference type="InterPro" id="IPR036514">
    <property type="entry name" value="SGNH_hydro_sf"/>
</dbReference>
<feature type="domain" description="SGNH hydrolase-type esterase" evidence="2">
    <location>
        <begin position="168"/>
        <end position="353"/>
    </location>
</feature>
<dbReference type="AlphaFoldDB" id="A0A1C3MXS9"/>
<name>A0A1C3MXS9_9ACTN</name>
<dbReference type="Proteomes" id="UP000199393">
    <property type="component" value="Chromosome I"/>
</dbReference>